<dbReference type="GO" id="GO:0000166">
    <property type="term" value="F:nucleotide binding"/>
    <property type="evidence" value="ECO:0007669"/>
    <property type="project" value="UniProtKB-KW"/>
</dbReference>
<feature type="domain" description="HD" evidence="2">
    <location>
        <begin position="65"/>
        <end position="145"/>
    </location>
</feature>
<reference evidence="3 4" key="1">
    <citation type="submission" date="2020-01" db="EMBL/GenBank/DDBJ databases">
        <title>Genomic analysis of Aminipila sp. CBA3637.</title>
        <authorList>
            <person name="Kim Y.B."/>
            <person name="Roh S.W."/>
        </authorList>
    </citation>
    <scope>NUCLEOTIDE SEQUENCE [LARGE SCALE GENOMIC DNA]</scope>
    <source>
        <strain evidence="3 4">CBA3637</strain>
    </source>
</reference>
<dbReference type="Pfam" id="PF01966">
    <property type="entry name" value="HD"/>
    <property type="match status" value="1"/>
</dbReference>
<organism evidence="3 4">
    <name type="scientific">Aminipila terrae</name>
    <dbReference type="NCBI Taxonomy" id="2697030"/>
    <lineage>
        <taxon>Bacteria</taxon>
        <taxon>Bacillati</taxon>
        <taxon>Bacillota</taxon>
        <taxon>Clostridia</taxon>
        <taxon>Peptostreptococcales</taxon>
        <taxon>Anaerovoracaceae</taxon>
        <taxon>Aminipila</taxon>
    </lineage>
</organism>
<evidence type="ECO:0000259" key="2">
    <source>
        <dbReference type="Pfam" id="PF01966"/>
    </source>
</evidence>
<dbReference type="CDD" id="cd00077">
    <property type="entry name" value="HDc"/>
    <property type="match status" value="1"/>
</dbReference>
<dbReference type="SUPFAM" id="SSF109604">
    <property type="entry name" value="HD-domain/PDEase-like"/>
    <property type="match status" value="1"/>
</dbReference>
<gene>
    <name evidence="3" type="ORF">Ami3637_01365</name>
</gene>
<dbReference type="NCBIfam" id="TIGR00277">
    <property type="entry name" value="HDIG"/>
    <property type="match status" value="1"/>
</dbReference>
<dbReference type="Gene3D" id="1.10.3090.10">
    <property type="entry name" value="cca-adding enzyme, domain 2"/>
    <property type="match status" value="1"/>
</dbReference>
<evidence type="ECO:0000256" key="1">
    <source>
        <dbReference type="ARBA" id="ARBA00022741"/>
    </source>
</evidence>
<dbReference type="InterPro" id="IPR006675">
    <property type="entry name" value="HDIG_dom"/>
</dbReference>
<accession>A0A6P1MB09</accession>
<evidence type="ECO:0000313" key="3">
    <source>
        <dbReference type="EMBL" id="QHI71222.1"/>
    </source>
</evidence>
<evidence type="ECO:0000313" key="4">
    <source>
        <dbReference type="Proteomes" id="UP000463883"/>
    </source>
</evidence>
<keyword evidence="4" id="KW-1185">Reference proteome</keyword>
<proteinExistence type="predicted"/>
<dbReference type="InterPro" id="IPR006674">
    <property type="entry name" value="HD_domain"/>
</dbReference>
<dbReference type="RefSeq" id="WP_162360998.1">
    <property type="nucleotide sequence ID" value="NZ_CP047591.1"/>
</dbReference>
<dbReference type="KEGG" id="amic:Ami3637_01365"/>
<dbReference type="AlphaFoldDB" id="A0A6P1MB09"/>
<dbReference type="EMBL" id="CP047591">
    <property type="protein sequence ID" value="QHI71222.1"/>
    <property type="molecule type" value="Genomic_DNA"/>
</dbReference>
<dbReference type="InterPro" id="IPR003607">
    <property type="entry name" value="HD/PDEase_dom"/>
</dbReference>
<keyword evidence="1" id="KW-0547">Nucleotide-binding</keyword>
<dbReference type="Proteomes" id="UP000463883">
    <property type="component" value="Chromosome"/>
</dbReference>
<name>A0A6P1MB09_9FIRM</name>
<dbReference type="InterPro" id="IPR050124">
    <property type="entry name" value="tRNA_CCA-adding_enzyme"/>
</dbReference>
<dbReference type="PANTHER" id="PTHR47545:SF2">
    <property type="entry name" value="CC-ADDING TRNA NUCLEOTIDYLTRANSFERASE"/>
    <property type="match status" value="1"/>
</dbReference>
<protein>
    <submittedName>
        <fullName evidence="3">HDIG domain-containing protein</fullName>
    </submittedName>
</protein>
<sequence>MTVEKELFAAIDKHILQDTHPSAYLNEVSDLPEFKNYPFNMLLDLKTTEQEPAHHPEGNAWNHTMLVLEEAALRKTQSTNPKVFMWSALLHDIGKPAATMLRHGRLTAYDHDKIGEKLSKKFLLAVDAPETFTEQVSSLVRYHMHILYVVKDMPFGDIHGLRNHTDLKDIALLGLCDRLGRTGSYLKKEEENIDLFFKKLMNKERK</sequence>
<dbReference type="PANTHER" id="PTHR47545">
    <property type="entry name" value="MULTIFUNCTIONAL CCA PROTEIN"/>
    <property type="match status" value="1"/>
</dbReference>